<reference evidence="2 3" key="1">
    <citation type="submission" date="2019-05" db="EMBL/GenBank/DDBJ databases">
        <title>Another draft genome of Portunus trituberculatus and its Hox gene families provides insights of decapod evolution.</title>
        <authorList>
            <person name="Jeong J.-H."/>
            <person name="Song I."/>
            <person name="Kim S."/>
            <person name="Choi T."/>
            <person name="Kim D."/>
            <person name="Ryu S."/>
            <person name="Kim W."/>
        </authorList>
    </citation>
    <scope>NUCLEOTIDE SEQUENCE [LARGE SCALE GENOMIC DNA]</scope>
    <source>
        <tissue evidence="2">Muscle</tissue>
    </source>
</reference>
<keyword evidence="3" id="KW-1185">Reference proteome</keyword>
<gene>
    <name evidence="2" type="ORF">E2C01_096686</name>
</gene>
<dbReference type="EMBL" id="VSRR010126035">
    <property type="protein sequence ID" value="MPD01168.1"/>
    <property type="molecule type" value="Genomic_DNA"/>
</dbReference>
<keyword evidence="1" id="KW-0732">Signal</keyword>
<organism evidence="2 3">
    <name type="scientific">Portunus trituberculatus</name>
    <name type="common">Swimming crab</name>
    <name type="synonym">Neptunus trituberculatus</name>
    <dbReference type="NCBI Taxonomy" id="210409"/>
    <lineage>
        <taxon>Eukaryota</taxon>
        <taxon>Metazoa</taxon>
        <taxon>Ecdysozoa</taxon>
        <taxon>Arthropoda</taxon>
        <taxon>Crustacea</taxon>
        <taxon>Multicrustacea</taxon>
        <taxon>Malacostraca</taxon>
        <taxon>Eumalacostraca</taxon>
        <taxon>Eucarida</taxon>
        <taxon>Decapoda</taxon>
        <taxon>Pleocyemata</taxon>
        <taxon>Brachyura</taxon>
        <taxon>Eubrachyura</taxon>
        <taxon>Portunoidea</taxon>
        <taxon>Portunidae</taxon>
        <taxon>Portuninae</taxon>
        <taxon>Portunus</taxon>
    </lineage>
</organism>
<dbReference type="AlphaFoldDB" id="A0A5B7K7H2"/>
<feature type="chain" id="PRO_5022769244" evidence="1">
    <location>
        <begin position="24"/>
        <end position="107"/>
    </location>
</feature>
<name>A0A5B7K7H2_PORTR</name>
<accession>A0A5B7K7H2</accession>
<protein>
    <submittedName>
        <fullName evidence="2">Uncharacterized protein</fullName>
    </submittedName>
</protein>
<evidence type="ECO:0000313" key="3">
    <source>
        <dbReference type="Proteomes" id="UP000324222"/>
    </source>
</evidence>
<sequence length="107" mass="11947">MQCVTDLINSFVLLWAVLQQGLAVLVCCSRLNSAVHCDLPFLLTLYHNPMTKKEAVTRLLKILFPQKLSLHAPQPPTSSPKSLSFQGKSLTENKMNAMHVMLLQDSI</sequence>
<evidence type="ECO:0000313" key="2">
    <source>
        <dbReference type="EMBL" id="MPD01168.1"/>
    </source>
</evidence>
<feature type="signal peptide" evidence="1">
    <location>
        <begin position="1"/>
        <end position="23"/>
    </location>
</feature>
<dbReference type="Proteomes" id="UP000324222">
    <property type="component" value="Unassembled WGS sequence"/>
</dbReference>
<proteinExistence type="predicted"/>
<comment type="caution">
    <text evidence="2">The sequence shown here is derived from an EMBL/GenBank/DDBJ whole genome shotgun (WGS) entry which is preliminary data.</text>
</comment>
<evidence type="ECO:0000256" key="1">
    <source>
        <dbReference type="SAM" id="SignalP"/>
    </source>
</evidence>